<evidence type="ECO:0000313" key="8">
    <source>
        <dbReference type="EMBL" id="GAA4400068.1"/>
    </source>
</evidence>
<dbReference type="InterPro" id="IPR051542">
    <property type="entry name" value="Hydrogenase_cytochrome"/>
</dbReference>
<dbReference type="InterPro" id="IPR011577">
    <property type="entry name" value="Cyt_b561_bac/Ni-Hgenase"/>
</dbReference>
<keyword evidence="9" id="KW-1185">Reference proteome</keyword>
<reference evidence="9" key="1">
    <citation type="journal article" date="2019" name="Int. J. Syst. Evol. Microbiol.">
        <title>The Global Catalogue of Microorganisms (GCM) 10K type strain sequencing project: providing services to taxonomists for standard genome sequencing and annotation.</title>
        <authorList>
            <consortium name="The Broad Institute Genomics Platform"/>
            <consortium name="The Broad Institute Genome Sequencing Center for Infectious Disease"/>
            <person name="Wu L."/>
            <person name="Ma J."/>
        </authorList>
    </citation>
    <scope>NUCLEOTIDE SEQUENCE [LARGE SCALE GENOMIC DNA]</scope>
    <source>
        <strain evidence="9">JCM 17925</strain>
    </source>
</reference>
<dbReference type="Proteomes" id="UP001500936">
    <property type="component" value="Unassembled WGS sequence"/>
</dbReference>
<comment type="caution">
    <text evidence="8">The sequence shown here is derived from an EMBL/GenBank/DDBJ whole genome shotgun (WGS) entry which is preliminary data.</text>
</comment>
<evidence type="ECO:0000256" key="2">
    <source>
        <dbReference type="ARBA" id="ARBA00022475"/>
    </source>
</evidence>
<evidence type="ECO:0000256" key="5">
    <source>
        <dbReference type="ARBA" id="ARBA00023136"/>
    </source>
</evidence>
<dbReference type="InterPro" id="IPR016174">
    <property type="entry name" value="Di-haem_cyt_TM"/>
</dbReference>
<protein>
    <submittedName>
        <fullName evidence="8">Cytochrome b/b6 domain-containing protein</fullName>
    </submittedName>
</protein>
<feature type="transmembrane region" description="Helical" evidence="6">
    <location>
        <begin position="182"/>
        <end position="203"/>
    </location>
</feature>
<gene>
    <name evidence="8" type="ORF">GCM10023187_12810</name>
</gene>
<dbReference type="Gene3D" id="1.20.950.20">
    <property type="entry name" value="Transmembrane di-heme cytochromes, Chain C"/>
    <property type="match status" value="1"/>
</dbReference>
<evidence type="ECO:0000256" key="6">
    <source>
        <dbReference type="SAM" id="Phobius"/>
    </source>
</evidence>
<keyword evidence="4 6" id="KW-1133">Transmembrane helix</keyword>
<accession>A0ABP8K3Z9</accession>
<feature type="transmembrane region" description="Helical" evidence="6">
    <location>
        <begin position="76"/>
        <end position="99"/>
    </location>
</feature>
<dbReference type="EMBL" id="BAABHB010000002">
    <property type="protein sequence ID" value="GAA4400068.1"/>
    <property type="molecule type" value="Genomic_DNA"/>
</dbReference>
<name>A0ABP8K3Z9_9BACT</name>
<keyword evidence="5 6" id="KW-0472">Membrane</keyword>
<feature type="transmembrane region" description="Helical" evidence="6">
    <location>
        <begin position="21"/>
        <end position="42"/>
    </location>
</feature>
<proteinExistence type="predicted"/>
<evidence type="ECO:0000256" key="3">
    <source>
        <dbReference type="ARBA" id="ARBA00022692"/>
    </source>
</evidence>
<dbReference type="PANTHER" id="PTHR30485">
    <property type="entry name" value="NI/FE-HYDROGENASE 1 B-TYPE CYTOCHROME SUBUNIT"/>
    <property type="match status" value="1"/>
</dbReference>
<evidence type="ECO:0000259" key="7">
    <source>
        <dbReference type="Pfam" id="PF01292"/>
    </source>
</evidence>
<keyword evidence="2" id="KW-1003">Cell membrane</keyword>
<evidence type="ECO:0000313" key="9">
    <source>
        <dbReference type="Proteomes" id="UP001500936"/>
    </source>
</evidence>
<sequence length="224" mass="25990">MQPTMKRIVENKHPLAIRWFHWVNFPLLAVMIWSGLLIYWAYHPYKIQVADAVLVKFFPDGFFQALNLRRRLAEGMAWHFVFMWLFTINGVLYVAYTLFSGEWRHLVPNRHSFRDAWLVVLHDLGIRRQAPEALKYNAAQKIAYSAVILMGLGSLLTGLAIYKPTQQAWLTTLLGGYESARLIHFALTIGYVLFFVVHIMQVIRAGWNNFRSMVAGFDVIPYGK</sequence>
<dbReference type="SUPFAM" id="SSF81342">
    <property type="entry name" value="Transmembrane di-heme cytochromes"/>
    <property type="match status" value="1"/>
</dbReference>
<dbReference type="Pfam" id="PF01292">
    <property type="entry name" value="Ni_hydr_CYTB"/>
    <property type="match status" value="1"/>
</dbReference>
<dbReference type="PANTHER" id="PTHR30485:SF1">
    <property type="entry name" value="CYTOCHROME YDHU-RELATED"/>
    <property type="match status" value="1"/>
</dbReference>
<evidence type="ECO:0000256" key="1">
    <source>
        <dbReference type="ARBA" id="ARBA00004651"/>
    </source>
</evidence>
<feature type="domain" description="Cytochrome b561 bacterial/Ni-hydrogenase" evidence="7">
    <location>
        <begin position="13"/>
        <end position="216"/>
    </location>
</feature>
<comment type="subcellular location">
    <subcellularLocation>
        <location evidence="1">Cell membrane</location>
        <topology evidence="1">Multi-pass membrane protein</topology>
    </subcellularLocation>
</comment>
<organism evidence="8 9">
    <name type="scientific">Nibrella viscosa</name>
    <dbReference type="NCBI Taxonomy" id="1084524"/>
    <lineage>
        <taxon>Bacteria</taxon>
        <taxon>Pseudomonadati</taxon>
        <taxon>Bacteroidota</taxon>
        <taxon>Cytophagia</taxon>
        <taxon>Cytophagales</taxon>
        <taxon>Spirosomataceae</taxon>
        <taxon>Nibrella</taxon>
    </lineage>
</organism>
<evidence type="ECO:0000256" key="4">
    <source>
        <dbReference type="ARBA" id="ARBA00022989"/>
    </source>
</evidence>
<keyword evidence="3 6" id="KW-0812">Transmembrane</keyword>
<feature type="transmembrane region" description="Helical" evidence="6">
    <location>
        <begin position="142"/>
        <end position="162"/>
    </location>
</feature>